<feature type="domain" description="FHA" evidence="1">
    <location>
        <begin position="303"/>
        <end position="352"/>
    </location>
</feature>
<reference evidence="2" key="1">
    <citation type="submission" date="2019-04" db="EMBL/GenBank/DDBJ databases">
        <title>Evolution of Biomass-Degrading Anaerobic Consortia Revealed by Metagenomics.</title>
        <authorList>
            <person name="Peng X."/>
        </authorList>
    </citation>
    <scope>NUCLEOTIDE SEQUENCE</scope>
    <source>
        <strain evidence="2">SIG311</strain>
    </source>
</reference>
<accession>A0A927YN18</accession>
<evidence type="ECO:0000313" key="3">
    <source>
        <dbReference type="Proteomes" id="UP000766246"/>
    </source>
</evidence>
<sequence length="376" mass="43341">MEITYERKHNESYMVLEGELNTASYEYKMIRDNEIHSLLDMTCFEIDGTKKISYKISRKENLSDYIESNDVTLDLLYRFVVNLQLALDEASRFLIDEEHFILDKETIFMEKAKDNCKVSLCYMPVNNGSVQQQFKGIMEYFISKLLTKNREESKKIYDAYNLCQKGDYTLSEIIECLQAEGEEVSEIYVEKVSLDSEEDTKELYDAQGDGDALGAEYISDYYDVESVEKKGIVNTIIDKTKAIFGRLNFEDDMVVQQTEDFVIEPDYEIDEKTVLLSEAKPVGRLVYDGNSNEDDFIINKDVFRIGTGKTNDAIIHAKTVSGNHAKITKEGNDYYITDSNSTNGSFLNSLPLVYRKPYKLKPMDVIRFATESYIFL</sequence>
<organism evidence="2 3">
    <name type="scientific">Pseudobutyrivibrio ruminis</name>
    <dbReference type="NCBI Taxonomy" id="46206"/>
    <lineage>
        <taxon>Bacteria</taxon>
        <taxon>Bacillati</taxon>
        <taxon>Bacillota</taxon>
        <taxon>Clostridia</taxon>
        <taxon>Lachnospirales</taxon>
        <taxon>Lachnospiraceae</taxon>
        <taxon>Pseudobutyrivibrio</taxon>
    </lineage>
</organism>
<dbReference type="InterPro" id="IPR050923">
    <property type="entry name" value="Cell_Proc_Reg/RNA_Proc"/>
</dbReference>
<dbReference type="Pfam" id="PF00498">
    <property type="entry name" value="FHA"/>
    <property type="match status" value="1"/>
</dbReference>
<dbReference type="EMBL" id="SVER01000032">
    <property type="protein sequence ID" value="MBE5920414.1"/>
    <property type="molecule type" value="Genomic_DNA"/>
</dbReference>
<dbReference type="InterPro" id="IPR045962">
    <property type="entry name" value="DUF6382"/>
</dbReference>
<evidence type="ECO:0000313" key="2">
    <source>
        <dbReference type="EMBL" id="MBE5920414.1"/>
    </source>
</evidence>
<name>A0A927YN18_9FIRM</name>
<dbReference type="CDD" id="cd00060">
    <property type="entry name" value="FHA"/>
    <property type="match status" value="1"/>
</dbReference>
<dbReference type="PROSITE" id="PS50006">
    <property type="entry name" value="FHA_DOMAIN"/>
    <property type="match status" value="1"/>
</dbReference>
<dbReference type="InterPro" id="IPR000253">
    <property type="entry name" value="FHA_dom"/>
</dbReference>
<dbReference type="Gene3D" id="2.60.200.20">
    <property type="match status" value="1"/>
</dbReference>
<dbReference type="Pfam" id="PF19909">
    <property type="entry name" value="DUF6382"/>
    <property type="match status" value="1"/>
</dbReference>
<dbReference type="PANTHER" id="PTHR23308">
    <property type="entry name" value="NUCLEAR INHIBITOR OF PROTEIN PHOSPHATASE-1"/>
    <property type="match status" value="1"/>
</dbReference>
<dbReference type="Proteomes" id="UP000766246">
    <property type="component" value="Unassembled WGS sequence"/>
</dbReference>
<evidence type="ECO:0000259" key="1">
    <source>
        <dbReference type="PROSITE" id="PS50006"/>
    </source>
</evidence>
<protein>
    <submittedName>
        <fullName evidence="2">FHA domain-containing protein</fullName>
    </submittedName>
</protein>
<dbReference type="SUPFAM" id="SSF49879">
    <property type="entry name" value="SMAD/FHA domain"/>
    <property type="match status" value="1"/>
</dbReference>
<dbReference type="AlphaFoldDB" id="A0A927YN18"/>
<dbReference type="InterPro" id="IPR008984">
    <property type="entry name" value="SMAD_FHA_dom_sf"/>
</dbReference>
<comment type="caution">
    <text evidence="2">The sequence shown here is derived from an EMBL/GenBank/DDBJ whole genome shotgun (WGS) entry which is preliminary data.</text>
</comment>
<gene>
    <name evidence="2" type="ORF">E7272_11310</name>
</gene>
<dbReference type="SMART" id="SM00240">
    <property type="entry name" value="FHA"/>
    <property type="match status" value="1"/>
</dbReference>
<proteinExistence type="predicted"/>